<comment type="caution">
    <text evidence="2">The sequence shown here is derived from an EMBL/GenBank/DDBJ whole genome shotgun (WGS) entry which is preliminary data.</text>
</comment>
<keyword evidence="3" id="KW-1185">Reference proteome</keyword>
<evidence type="ECO:0000313" key="3">
    <source>
        <dbReference type="Proteomes" id="UP000655225"/>
    </source>
</evidence>
<evidence type="ECO:0000256" key="1">
    <source>
        <dbReference type="SAM" id="MobiDB-lite"/>
    </source>
</evidence>
<feature type="region of interest" description="Disordered" evidence="1">
    <location>
        <begin position="407"/>
        <end position="431"/>
    </location>
</feature>
<reference evidence="2 3" key="1">
    <citation type="submission" date="2020-04" db="EMBL/GenBank/DDBJ databases">
        <title>Plant Genome Project.</title>
        <authorList>
            <person name="Zhang R.-G."/>
        </authorList>
    </citation>
    <scope>NUCLEOTIDE SEQUENCE [LARGE SCALE GENOMIC DNA]</scope>
    <source>
        <strain evidence="2">YNK0</strain>
        <tissue evidence="2">Leaf</tissue>
    </source>
</reference>
<dbReference type="Proteomes" id="UP000655225">
    <property type="component" value="Unassembled WGS sequence"/>
</dbReference>
<name>A0A835DB04_TETSI</name>
<organism evidence="2 3">
    <name type="scientific">Tetracentron sinense</name>
    <name type="common">Spur-leaf</name>
    <dbReference type="NCBI Taxonomy" id="13715"/>
    <lineage>
        <taxon>Eukaryota</taxon>
        <taxon>Viridiplantae</taxon>
        <taxon>Streptophyta</taxon>
        <taxon>Embryophyta</taxon>
        <taxon>Tracheophyta</taxon>
        <taxon>Spermatophyta</taxon>
        <taxon>Magnoliopsida</taxon>
        <taxon>Trochodendrales</taxon>
        <taxon>Trochodendraceae</taxon>
        <taxon>Tetracentron</taxon>
    </lineage>
</organism>
<feature type="region of interest" description="Disordered" evidence="1">
    <location>
        <begin position="283"/>
        <end position="316"/>
    </location>
</feature>
<gene>
    <name evidence="2" type="ORF">HHK36_020424</name>
</gene>
<dbReference type="OMA" id="NIGHCHA"/>
<accession>A0A835DB04</accession>
<dbReference type="PANTHER" id="PTHR33443:SF35">
    <property type="entry name" value="VQ DOMAIN-CONTAINING PROTEIN"/>
    <property type="match status" value="1"/>
</dbReference>
<dbReference type="InterPro" id="IPR053234">
    <property type="entry name" value="RPM1_Interactor"/>
</dbReference>
<dbReference type="EMBL" id="JABCRI010000014">
    <property type="protein sequence ID" value="KAF8394217.1"/>
    <property type="molecule type" value="Genomic_DNA"/>
</dbReference>
<protein>
    <recommendedName>
        <fullName evidence="4">RPM1 interacting protein 13</fullName>
    </recommendedName>
</protein>
<dbReference type="OrthoDB" id="266020at2759"/>
<dbReference type="AlphaFoldDB" id="A0A835DB04"/>
<sequence>MDSNSVIFDISSDDDGGWDNHDDENLDWLLSELFDNETEESSDVVIVDEVSCGSAIQKQSYKPSNAAKSAFRDDLDDDCLILDCDPDNPVPVVNDTEDGSDELLVVGEKGQLACRDYPHSRHLCAKFPFNLTPHEKYCDMCHCYVCDSHAPCIYWGTGVSIADHCHSTDKEEIWKVQRTSFKQGRTASLPFRKFPGTTLPMTPPLPDSVPALSLSESFTGPLHSVSKPTPLRACSSSTSFGVPNIASHGSNTRPGFTLGRNRIPQTVSRSQLVPDTNNFIQRERSGGVGGTIGPQFGSPHAKFKRTPRNHHPAATLNDNNHIRWQDFLADINSEPDTYQSPFQPNMGNIFAESQFNMMSSQPQVYNQPIPQLNDDQNMYLHGNLAPNAANRNPSDFNFSWINSTGQSIQQQTSAEDSHFQSIQPTYEPSSVTESDLHVPVITNSGSSDFHLESWMYSVEPPPIPVAAEDAMPSELDYIPLQPASGEPGLLFDLGGPWNDLAQV</sequence>
<feature type="compositionally biased region" description="Basic residues" evidence="1">
    <location>
        <begin position="301"/>
        <end position="311"/>
    </location>
</feature>
<evidence type="ECO:0008006" key="4">
    <source>
        <dbReference type="Google" id="ProtNLM"/>
    </source>
</evidence>
<dbReference type="PANTHER" id="PTHR33443">
    <property type="entry name" value="ZGC:112980"/>
    <property type="match status" value="1"/>
</dbReference>
<proteinExistence type="predicted"/>
<evidence type="ECO:0000313" key="2">
    <source>
        <dbReference type="EMBL" id="KAF8394217.1"/>
    </source>
</evidence>